<comment type="caution">
    <text evidence="2">The sequence shown here is derived from an EMBL/GenBank/DDBJ whole genome shotgun (WGS) entry which is preliminary data.</text>
</comment>
<reference evidence="2 3" key="1">
    <citation type="journal article" date="2018" name="ISME J.">
        <title>Endosymbiont genomes yield clues of tubeworm success.</title>
        <authorList>
            <person name="Li Y."/>
            <person name="Liles M.R."/>
            <person name="Halanych K.M."/>
        </authorList>
    </citation>
    <scope>NUCLEOTIDE SEQUENCE [LARGE SCALE GENOMIC DNA]</scope>
    <source>
        <strain evidence="2">A1464</strain>
    </source>
</reference>
<evidence type="ECO:0000313" key="2">
    <source>
        <dbReference type="EMBL" id="RDH82317.1"/>
    </source>
</evidence>
<gene>
    <name evidence="2" type="ORF">DIZ80_08430</name>
</gene>
<organism evidence="2 3">
    <name type="scientific">endosymbiont of Galathealinum brachiosum</name>
    <dbReference type="NCBI Taxonomy" id="2200906"/>
    <lineage>
        <taxon>Bacteria</taxon>
        <taxon>Pseudomonadati</taxon>
        <taxon>Pseudomonadota</taxon>
        <taxon>Gammaproteobacteria</taxon>
        <taxon>sulfur-oxidizing symbionts</taxon>
    </lineage>
</organism>
<keyword evidence="1" id="KW-0472">Membrane</keyword>
<keyword evidence="1" id="KW-1133">Transmembrane helix</keyword>
<name>A0A370DDE0_9GAMM</name>
<feature type="transmembrane region" description="Helical" evidence="1">
    <location>
        <begin position="101"/>
        <end position="116"/>
    </location>
</feature>
<keyword evidence="1" id="KW-0812">Transmembrane</keyword>
<keyword evidence="3" id="KW-1185">Reference proteome</keyword>
<evidence type="ECO:0000256" key="1">
    <source>
        <dbReference type="SAM" id="Phobius"/>
    </source>
</evidence>
<accession>A0A370DDE0</accession>
<evidence type="ECO:0000313" key="3">
    <source>
        <dbReference type="Proteomes" id="UP000254266"/>
    </source>
</evidence>
<protein>
    <submittedName>
        <fullName evidence="2">Uncharacterized protein</fullName>
    </submittedName>
</protein>
<dbReference type="Proteomes" id="UP000254266">
    <property type="component" value="Unassembled WGS sequence"/>
</dbReference>
<proteinExistence type="predicted"/>
<sequence length="117" mass="13344">MNTISEYNWHGHDIKIQANASPKYLWLDYRLNLQIDNRKINSSNKCSLIRSQTSFLLKHNGRNLKGKIISAGFPLTPVISQLTIVDDSILGKSKILIGKRIFTYLLLFIAILSLNML</sequence>
<dbReference type="EMBL" id="QFXC01000011">
    <property type="protein sequence ID" value="RDH82317.1"/>
    <property type="molecule type" value="Genomic_DNA"/>
</dbReference>
<dbReference type="AlphaFoldDB" id="A0A370DDE0"/>